<dbReference type="PROSITE" id="PS51781">
    <property type="entry name" value="SH3B"/>
    <property type="match status" value="1"/>
</dbReference>
<name>A0A8J6PAA2_9GAMM</name>
<feature type="transmembrane region" description="Helical" evidence="7">
    <location>
        <begin position="191"/>
        <end position="210"/>
    </location>
</feature>
<keyword evidence="3" id="KW-0732">Signal</keyword>
<dbReference type="InterPro" id="IPR003646">
    <property type="entry name" value="SH3-like_bac-type"/>
</dbReference>
<evidence type="ECO:0000256" key="3">
    <source>
        <dbReference type="ARBA" id="ARBA00022729"/>
    </source>
</evidence>
<dbReference type="AlphaFoldDB" id="A0A8J6PAA2"/>
<sequence length="223" mass="25331">MIKIVTIIFTLLLSQMASGAERYLSGIPVPLRAEPDRSSRLLQLLPAGEYVSLGNESKNGFTLITTNSGVRGWVTSRYLTKRSPLPATAKSSQIESNQKQMKIKLENSRLKTRITSIQQEKRILESEIQKLKESSHRANQEVDTIRDISESALEMENENHLLRDQVRVQKRDLEALQQENKALQDRKDRDWFLVGSMVSILALLIGFSISRMRGGNNRGRARI</sequence>
<evidence type="ECO:0000256" key="2">
    <source>
        <dbReference type="ARBA" id="ARBA00022692"/>
    </source>
</evidence>
<evidence type="ECO:0000256" key="6">
    <source>
        <dbReference type="SAM" id="Coils"/>
    </source>
</evidence>
<feature type="coiled-coil region" evidence="6">
    <location>
        <begin position="107"/>
        <end position="186"/>
    </location>
</feature>
<evidence type="ECO:0000313" key="10">
    <source>
        <dbReference type="Proteomes" id="UP000654401"/>
    </source>
</evidence>
<accession>A0A8J6PAA2</accession>
<dbReference type="SMART" id="SM00287">
    <property type="entry name" value="SH3b"/>
    <property type="match status" value="1"/>
</dbReference>
<evidence type="ECO:0000256" key="4">
    <source>
        <dbReference type="ARBA" id="ARBA00022989"/>
    </source>
</evidence>
<feature type="domain" description="SH3b" evidence="8">
    <location>
        <begin position="19"/>
        <end position="83"/>
    </location>
</feature>
<dbReference type="NCBIfam" id="TIGR04211">
    <property type="entry name" value="SH3_and_anchor"/>
    <property type="match status" value="1"/>
</dbReference>
<gene>
    <name evidence="9" type="ORF">H8D24_00890</name>
</gene>
<evidence type="ECO:0000259" key="8">
    <source>
        <dbReference type="PROSITE" id="PS51781"/>
    </source>
</evidence>
<protein>
    <submittedName>
        <fullName evidence="9">TIGR04211 family SH3 domain-containing protein</fullName>
    </submittedName>
</protein>
<evidence type="ECO:0000256" key="7">
    <source>
        <dbReference type="SAM" id="Phobius"/>
    </source>
</evidence>
<keyword evidence="5 7" id="KW-0472">Membrane</keyword>
<dbReference type="Pfam" id="PF08239">
    <property type="entry name" value="SH3_3"/>
    <property type="match status" value="1"/>
</dbReference>
<dbReference type="EMBL" id="JACNFK010000013">
    <property type="protein sequence ID" value="MBC8518950.1"/>
    <property type="molecule type" value="Genomic_DNA"/>
</dbReference>
<organism evidence="9 10">
    <name type="scientific">Candidatus Thiopontia autotrophica</name>
    <dbReference type="NCBI Taxonomy" id="2841688"/>
    <lineage>
        <taxon>Bacteria</taxon>
        <taxon>Pseudomonadati</taxon>
        <taxon>Pseudomonadota</taxon>
        <taxon>Gammaproteobacteria</taxon>
        <taxon>Candidatus Thiopontia</taxon>
    </lineage>
</organism>
<dbReference type="Gene3D" id="2.30.30.40">
    <property type="entry name" value="SH3 Domains"/>
    <property type="match status" value="1"/>
</dbReference>
<evidence type="ECO:0000256" key="5">
    <source>
        <dbReference type="ARBA" id="ARBA00023136"/>
    </source>
</evidence>
<keyword evidence="2 7" id="KW-0812">Transmembrane</keyword>
<evidence type="ECO:0000313" key="9">
    <source>
        <dbReference type="EMBL" id="MBC8518950.1"/>
    </source>
</evidence>
<keyword evidence="6" id="KW-0175">Coiled coil</keyword>
<reference evidence="9 10" key="1">
    <citation type="submission" date="2020-08" db="EMBL/GenBank/DDBJ databases">
        <title>Bridging the membrane lipid divide: bacteria of the FCB group superphylum have the potential to synthesize archaeal ether lipids.</title>
        <authorList>
            <person name="Villanueva L."/>
            <person name="Von Meijenfeldt F.A.B."/>
            <person name="Westbye A.B."/>
            <person name="Yadav S."/>
            <person name="Hopmans E.C."/>
            <person name="Dutilh B.E."/>
            <person name="Sinninghe Damste J.S."/>
        </authorList>
    </citation>
    <scope>NUCLEOTIDE SEQUENCE [LARGE SCALE GENOMIC DNA]</scope>
    <source>
        <strain evidence="9">NIOZ-UU100</strain>
    </source>
</reference>
<comment type="subcellular location">
    <subcellularLocation>
        <location evidence="1">Membrane</location>
        <topology evidence="1">Single-pass membrane protein</topology>
    </subcellularLocation>
</comment>
<keyword evidence="4 7" id="KW-1133">Transmembrane helix</keyword>
<dbReference type="GO" id="GO:0016020">
    <property type="term" value="C:membrane"/>
    <property type="evidence" value="ECO:0007669"/>
    <property type="project" value="UniProtKB-SubCell"/>
</dbReference>
<dbReference type="Proteomes" id="UP000654401">
    <property type="component" value="Unassembled WGS sequence"/>
</dbReference>
<evidence type="ECO:0000256" key="1">
    <source>
        <dbReference type="ARBA" id="ARBA00004167"/>
    </source>
</evidence>
<comment type="caution">
    <text evidence="9">The sequence shown here is derived from an EMBL/GenBank/DDBJ whole genome shotgun (WGS) entry which is preliminary data.</text>
</comment>
<proteinExistence type="predicted"/>
<dbReference type="InterPro" id="IPR016476">
    <property type="entry name" value="SH3_dom_pro"/>
</dbReference>